<evidence type="ECO:0000256" key="1">
    <source>
        <dbReference type="ARBA" id="ARBA00022741"/>
    </source>
</evidence>
<dbReference type="OMA" id="FHADDEM"/>
<comment type="similarity">
    <text evidence="5">Belongs to the TRAFAC class myosin-kinesin ATPase superfamily. Myosin family.</text>
</comment>
<dbReference type="CDD" id="cd13296">
    <property type="entry name" value="PH2_MyoX"/>
    <property type="match status" value="1"/>
</dbReference>
<dbReference type="InterPro" id="IPR027417">
    <property type="entry name" value="P-loop_NTPase"/>
</dbReference>
<dbReference type="InterPro" id="IPR019749">
    <property type="entry name" value="Band_41_domain"/>
</dbReference>
<dbReference type="EMBL" id="DS985243">
    <property type="protein sequence ID" value="EDV26792.1"/>
    <property type="molecule type" value="Genomic_DNA"/>
</dbReference>
<dbReference type="CDD" id="cd14473">
    <property type="entry name" value="FERM_B-lobe"/>
    <property type="match status" value="1"/>
</dbReference>
<keyword evidence="3 5" id="KW-0518">Myosin</keyword>
<keyword evidence="4 5" id="KW-0505">Motor protein</keyword>
<dbReference type="InterPro" id="IPR038185">
    <property type="entry name" value="MyTH4_dom_sf"/>
</dbReference>
<dbReference type="PROSITE" id="PS51456">
    <property type="entry name" value="MYOSIN_MOTOR"/>
    <property type="match status" value="1"/>
</dbReference>
<evidence type="ECO:0000259" key="8">
    <source>
        <dbReference type="PROSITE" id="PS50057"/>
    </source>
</evidence>
<dbReference type="PhylomeDB" id="B3RR02"/>
<dbReference type="PROSITE" id="PS50003">
    <property type="entry name" value="PH_DOMAIN"/>
    <property type="match status" value="2"/>
</dbReference>
<evidence type="ECO:0000256" key="6">
    <source>
        <dbReference type="SAM" id="Coils"/>
    </source>
</evidence>
<dbReference type="PROSITE" id="PS51016">
    <property type="entry name" value="MYTH4"/>
    <property type="match status" value="1"/>
</dbReference>
<dbReference type="PROSITE" id="PS50057">
    <property type="entry name" value="FERM_3"/>
    <property type="match status" value="1"/>
</dbReference>
<keyword evidence="2 5" id="KW-0067">ATP-binding</keyword>
<feature type="binding site" evidence="5">
    <location>
        <begin position="157"/>
        <end position="164"/>
    </location>
    <ligand>
        <name>ATP</name>
        <dbReference type="ChEBI" id="CHEBI:30616"/>
    </ligand>
</feature>
<dbReference type="PRINTS" id="PR00193">
    <property type="entry name" value="MYOSINHEAVY"/>
</dbReference>
<evidence type="ECO:0000256" key="3">
    <source>
        <dbReference type="ARBA" id="ARBA00023123"/>
    </source>
</evidence>
<dbReference type="Pfam" id="PF18597">
    <property type="entry name" value="SH3_19"/>
    <property type="match status" value="1"/>
</dbReference>
<dbReference type="Gene3D" id="1.10.10.820">
    <property type="match status" value="1"/>
</dbReference>
<feature type="domain" description="PH" evidence="7">
    <location>
        <begin position="630"/>
        <end position="767"/>
    </location>
</feature>
<dbReference type="InterPro" id="IPR019748">
    <property type="entry name" value="FERM_central"/>
</dbReference>
<dbReference type="Gene3D" id="1.25.40.530">
    <property type="entry name" value="MyTH4 domain"/>
    <property type="match status" value="1"/>
</dbReference>
<keyword evidence="12" id="KW-1185">Reference proteome</keyword>
<dbReference type="GO" id="GO:0003779">
    <property type="term" value="F:actin binding"/>
    <property type="evidence" value="ECO:0007669"/>
    <property type="project" value="UniProtKB-KW"/>
</dbReference>
<dbReference type="SMART" id="SM00139">
    <property type="entry name" value="MyTH4"/>
    <property type="match status" value="1"/>
</dbReference>
<dbReference type="InterPro" id="IPR040640">
    <property type="entry name" value="MyoX_N_SH3"/>
</dbReference>
<dbReference type="SUPFAM" id="SSF50729">
    <property type="entry name" value="PH domain-like"/>
    <property type="match status" value="4"/>
</dbReference>
<dbReference type="GeneID" id="6751469"/>
<dbReference type="InParanoid" id="B3RR02"/>
<feature type="domain" description="MyTH4" evidence="9">
    <location>
        <begin position="1003"/>
        <end position="1164"/>
    </location>
</feature>
<dbReference type="CTD" id="6751469"/>
<dbReference type="Pfam" id="PF00373">
    <property type="entry name" value="FERM_M"/>
    <property type="match status" value="1"/>
</dbReference>
<evidence type="ECO:0000259" key="9">
    <source>
        <dbReference type="PROSITE" id="PS51016"/>
    </source>
</evidence>
<dbReference type="Gene3D" id="2.30.29.30">
    <property type="entry name" value="Pleckstrin-homology domain (PH domain)/Phosphotyrosine-binding domain (PTB)"/>
    <property type="match status" value="4"/>
</dbReference>
<feature type="domain" description="PH" evidence="7">
    <location>
        <begin position="851"/>
        <end position="951"/>
    </location>
</feature>
<evidence type="ECO:0000313" key="11">
    <source>
        <dbReference type="EMBL" id="EDV26792.1"/>
    </source>
</evidence>
<keyword evidence="1 5" id="KW-0547">Nucleotide-binding</keyword>
<evidence type="ECO:0000256" key="2">
    <source>
        <dbReference type="ARBA" id="ARBA00022840"/>
    </source>
</evidence>
<dbReference type="STRING" id="10228.B3RR02"/>
<dbReference type="SUPFAM" id="SSF52540">
    <property type="entry name" value="P-loop containing nucleoside triphosphate hydrolases"/>
    <property type="match status" value="1"/>
</dbReference>
<dbReference type="Pfam" id="PF00784">
    <property type="entry name" value="MyTH4"/>
    <property type="match status" value="1"/>
</dbReference>
<dbReference type="HOGENOM" id="CLU_001626_1_0_1"/>
<evidence type="ECO:0000256" key="4">
    <source>
        <dbReference type="ARBA" id="ARBA00023175"/>
    </source>
</evidence>
<evidence type="ECO:0008006" key="13">
    <source>
        <dbReference type="Google" id="ProtNLM"/>
    </source>
</evidence>
<feature type="coiled-coil region" evidence="6">
    <location>
        <begin position="467"/>
        <end position="591"/>
    </location>
</feature>
<feature type="domain" description="FERM" evidence="8">
    <location>
        <begin position="1169"/>
        <end position="1510"/>
    </location>
</feature>
<dbReference type="InterPro" id="IPR036961">
    <property type="entry name" value="Kinesin_motor_dom_sf"/>
</dbReference>
<dbReference type="InterPro" id="IPR051724">
    <property type="entry name" value="Actin_motor_Myosin"/>
</dbReference>
<dbReference type="GO" id="GO:0003774">
    <property type="term" value="F:cytoskeletal motor activity"/>
    <property type="evidence" value="ECO:0007669"/>
    <property type="project" value="UniProtKB-UniRule"/>
</dbReference>
<dbReference type="KEGG" id="tad:TRIADDRAFT_54062"/>
<comment type="caution">
    <text evidence="5">Lacks conserved residue(s) required for the propagation of feature annotation.</text>
</comment>
<reference evidence="11 12" key="1">
    <citation type="journal article" date="2008" name="Nature">
        <title>The Trichoplax genome and the nature of placozoans.</title>
        <authorList>
            <person name="Srivastava M."/>
            <person name="Begovic E."/>
            <person name="Chapman J."/>
            <person name="Putnam N.H."/>
            <person name="Hellsten U."/>
            <person name="Kawashima T."/>
            <person name="Kuo A."/>
            <person name="Mitros T."/>
            <person name="Salamov A."/>
            <person name="Carpenter M.L."/>
            <person name="Signorovitch A.Y."/>
            <person name="Moreno M.A."/>
            <person name="Kamm K."/>
            <person name="Grimwood J."/>
            <person name="Schmutz J."/>
            <person name="Shapiro H."/>
            <person name="Grigoriev I.V."/>
            <person name="Buss L.W."/>
            <person name="Schierwater B."/>
            <person name="Dellaporta S.L."/>
            <person name="Rokhsar D.S."/>
        </authorList>
    </citation>
    <scope>NUCLEOTIDE SEQUENCE [LARGE SCALE GENOMIC DNA]</scope>
    <source>
        <strain evidence="11 12">Grell-BS-1999</strain>
    </source>
</reference>
<keyword evidence="5" id="KW-0009">Actin-binding</keyword>
<dbReference type="InterPro" id="IPR001849">
    <property type="entry name" value="PH_domain"/>
</dbReference>
<dbReference type="PANTHER" id="PTHR46049">
    <property type="entry name" value="AGAP003327-PA"/>
    <property type="match status" value="1"/>
</dbReference>
<dbReference type="InterPro" id="IPR014352">
    <property type="entry name" value="FERM/acyl-CoA-bd_prot_sf"/>
</dbReference>
<sequence>MDTQMTQGAHVWVFSGQKWLPATVTQVAGGMITLETSYGEVITEAVVDCNRNKLTQMHSSSVDGVDDMATLGDLHEASILYNLKIRYISNHIYTYVGSILVSVNPYKSIPGLYASDLIGLYQKMRLSDLPPHVFAVANEMYCCLIENRRSQCAIVSGESGAGKTETTKHILNYLTSISHKIQGDSSLTKGKVERVLVESRFVREEALHLKDASQFHYLNQSGCIKDDTIDDLESYKDVMSAMQVMSFKEDEINDILQLLAGILLIGNTTFMTSGGAQIEDESVVWQVAELLGLDPYEFTIALTQKQMYLRGEQISTPLDVQQAEDSRDSMAMSIYRHCFRYIISRINSRIVSEGDHKSIGVLDIFGFENFKVNRFEQFNINYANEKLQSFFNKHIFSLEQYEYNREGIEWSDINWIDNSECLDLIERGNRYFIKPKVNQAKFGVKHYAGDYEKGRKARLVFQELLYIKKLEEEKKREEERLAAERKRKELERLEQEKMLKEFEELKQKMEEEERLKKEQEERERQRLEEEIMMELQRIKEREEARKAEMLAKKKIEEAERKKQEEKERQLAEEEERKKQELKKELTLESILQGDGDLYSSISDRFESEELSDEEESEYDEISIKESVSEYLGYEGYLSMKAGMMNNWKRRWGVLTSDNLMWFRSKQTVLKSGWLTIRNGPAATVSKKQPRSRWFVLKDNVLKYKESDQDGARTVGKIEIKSITKLERDPTSDNSLIVTTKGSKAHYFSADSHEDCSQWLASLHSVMAADASEVRKVADETSYFKSALDALDMDEISSVYPHSIASKPGSFAIITTERIYNFVADTPQIMEEWVLNIQKVKESYQTEHTGSGSEGKGWLYRENPTQGTKKKCWAILTSNGMEFYKNPEKEKLRVQSLVFNSLCSVYGPEEKMSGDNVLWTFTVYVRRQVHYFFTKFQEDSMAWVNSIQRVIDNKPRLIMPTERLISKIRTIHSHNLFCYFIKIFQDSNDVEIEDIYRSNPILNYSNTSIKAPLLALPYGKTVGANDKKKRGYGTISEEAVKTFNSLLTSETVGDYLALIQSQLQKFHDLPELRDEIYCQVIKQTNISNNPDSIGNLRYWQFLACLCCTRAPSRKYLYYLKFYLQRSLKRFPNTEAAKFMEFCLTACTKTKPREYPPGKEEIIAILGRRPILTYIYTYGNSSVKALVDSSIIADEVVQRLRLGLGLSNTKNCYALFEKCGTIYRAIDGRTVMTDILAKFEIYRTRGIGEGTNRWQIFFKPYCFIDLKSISCIAEEFLMFEEARESVVNGHFLNSEPTLVRLAALYQQFNHGDYFAGAWISNLEEIYPIKKSVDVSIKMEDPLSKLKSSHGFGSLGASFRKQSKIVKPEENVNINFQEMTEDEKSAIKSSIVEKWKQLKGMTEDTALEQYMDIIRTWPGSSATIFDVKVISGGFAVTKVWLAIGYENITIYKRGESVALSTMDYNGITWSGIESNSNYKIIIDKTKSIIFETNQVAEIAKLIKVCHEMRRKRISQIINLQILTSI</sequence>
<dbReference type="RefSeq" id="XP_002110788.1">
    <property type="nucleotide sequence ID" value="XM_002110752.1"/>
</dbReference>
<dbReference type="Pfam" id="PF21989">
    <property type="entry name" value="RA_2"/>
    <property type="match status" value="1"/>
</dbReference>
<dbReference type="Gene3D" id="1.20.58.530">
    <property type="match status" value="1"/>
</dbReference>
<feature type="domain" description="Myosin motor" evidence="10">
    <location>
        <begin position="63"/>
        <end position="435"/>
    </location>
</feature>
<dbReference type="InterPro" id="IPR011993">
    <property type="entry name" value="PH-like_dom_sf"/>
</dbReference>
<dbReference type="InterPro" id="IPR035963">
    <property type="entry name" value="FERM_2"/>
</dbReference>
<dbReference type="SMART" id="SM00242">
    <property type="entry name" value="MYSc"/>
    <property type="match status" value="1"/>
</dbReference>
<evidence type="ECO:0000256" key="5">
    <source>
        <dbReference type="PROSITE-ProRule" id="PRU00782"/>
    </source>
</evidence>
<dbReference type="SMART" id="SM00295">
    <property type="entry name" value="B41"/>
    <property type="match status" value="1"/>
</dbReference>
<dbReference type="SUPFAM" id="SSF47031">
    <property type="entry name" value="Second domain of FERM"/>
    <property type="match status" value="1"/>
</dbReference>
<dbReference type="FunCoup" id="B3RR02">
    <property type="interactions" value="253"/>
</dbReference>
<dbReference type="PANTHER" id="PTHR46049:SF3">
    <property type="entry name" value="MYOSIN VIIA"/>
    <property type="match status" value="1"/>
</dbReference>
<dbReference type="Pfam" id="PF00063">
    <property type="entry name" value="Myosin_head"/>
    <property type="match status" value="2"/>
</dbReference>
<keyword evidence="6" id="KW-0175">Coiled coil</keyword>
<gene>
    <name evidence="11" type="ORF">TRIADDRAFT_54062</name>
</gene>
<protein>
    <recommendedName>
        <fullName evidence="13">Unconventional myosin-X</fullName>
    </recommendedName>
</protein>
<dbReference type="Gene3D" id="1.20.80.10">
    <property type="match status" value="1"/>
</dbReference>
<dbReference type="eggNOG" id="KOG4229">
    <property type="taxonomic scope" value="Eukaryota"/>
</dbReference>
<organism evidence="11 12">
    <name type="scientific">Trichoplax adhaerens</name>
    <name type="common">Trichoplax reptans</name>
    <dbReference type="NCBI Taxonomy" id="10228"/>
    <lineage>
        <taxon>Eukaryota</taxon>
        <taxon>Metazoa</taxon>
        <taxon>Placozoa</taxon>
        <taxon>Uniplacotomia</taxon>
        <taxon>Trichoplacea</taxon>
        <taxon>Trichoplacidae</taxon>
        <taxon>Trichoplax</taxon>
    </lineage>
</organism>
<dbReference type="GO" id="GO:0005524">
    <property type="term" value="F:ATP binding"/>
    <property type="evidence" value="ECO:0007669"/>
    <property type="project" value="UniProtKB-UniRule"/>
</dbReference>
<evidence type="ECO:0000313" key="12">
    <source>
        <dbReference type="Proteomes" id="UP000009022"/>
    </source>
</evidence>
<evidence type="ECO:0000259" key="10">
    <source>
        <dbReference type="PROSITE" id="PS51456"/>
    </source>
</evidence>
<dbReference type="InterPro" id="IPR000299">
    <property type="entry name" value="FERM_domain"/>
</dbReference>
<accession>B3RR02</accession>
<dbReference type="Gene3D" id="3.10.20.90">
    <property type="entry name" value="Phosphatidylinositol 3-kinase Catalytic Subunit, Chain A, domain 1"/>
    <property type="match status" value="1"/>
</dbReference>
<dbReference type="InterPro" id="IPR001609">
    <property type="entry name" value="Myosin_head_motor_dom-like"/>
</dbReference>
<evidence type="ECO:0000259" key="7">
    <source>
        <dbReference type="PROSITE" id="PS50003"/>
    </source>
</evidence>
<dbReference type="Gene3D" id="3.40.850.10">
    <property type="entry name" value="Kinesin motor domain"/>
    <property type="match status" value="2"/>
</dbReference>
<name>B3RR02_TRIAD</name>
<dbReference type="Pfam" id="PF00169">
    <property type="entry name" value="PH"/>
    <property type="match status" value="2"/>
</dbReference>
<dbReference type="OrthoDB" id="6108017at2759"/>
<dbReference type="SMART" id="SM00233">
    <property type="entry name" value="PH"/>
    <property type="match status" value="2"/>
</dbReference>
<dbReference type="Proteomes" id="UP000009022">
    <property type="component" value="Unassembled WGS sequence"/>
</dbReference>
<proteinExistence type="inferred from homology"/>
<dbReference type="InterPro" id="IPR000857">
    <property type="entry name" value="MyTH4_dom"/>
</dbReference>
<dbReference type="GO" id="GO:0016459">
    <property type="term" value="C:myosin complex"/>
    <property type="evidence" value="ECO:0007669"/>
    <property type="project" value="UniProtKB-KW"/>
</dbReference>
<dbReference type="Gene3D" id="1.20.120.720">
    <property type="entry name" value="Myosin VI head, motor domain, U50 subdomain"/>
    <property type="match status" value="1"/>
</dbReference>